<accession>A0A6A3CRR2</accession>
<gene>
    <name evidence="1" type="ORF">F3Y22_tig00002511pilonHSYRG00544</name>
</gene>
<organism evidence="1 2">
    <name type="scientific">Hibiscus syriacus</name>
    <name type="common">Rose of Sharon</name>
    <dbReference type="NCBI Taxonomy" id="106335"/>
    <lineage>
        <taxon>Eukaryota</taxon>
        <taxon>Viridiplantae</taxon>
        <taxon>Streptophyta</taxon>
        <taxon>Embryophyta</taxon>
        <taxon>Tracheophyta</taxon>
        <taxon>Spermatophyta</taxon>
        <taxon>Magnoliopsida</taxon>
        <taxon>eudicotyledons</taxon>
        <taxon>Gunneridae</taxon>
        <taxon>Pentapetalae</taxon>
        <taxon>rosids</taxon>
        <taxon>malvids</taxon>
        <taxon>Malvales</taxon>
        <taxon>Malvaceae</taxon>
        <taxon>Malvoideae</taxon>
        <taxon>Hibiscus</taxon>
    </lineage>
</organism>
<reference evidence="1" key="1">
    <citation type="submission" date="2019-09" db="EMBL/GenBank/DDBJ databases">
        <title>Draft genome information of white flower Hibiscus syriacus.</title>
        <authorList>
            <person name="Kim Y.-M."/>
        </authorList>
    </citation>
    <scope>NUCLEOTIDE SEQUENCE [LARGE SCALE GENOMIC DNA]</scope>
    <source>
        <strain evidence="1">YM2019G1</strain>
    </source>
</reference>
<evidence type="ECO:0000313" key="1">
    <source>
        <dbReference type="EMBL" id="KAE8731883.1"/>
    </source>
</evidence>
<proteinExistence type="predicted"/>
<sequence>MHEGHLLPGWHLLMEVKSVQADYLVANAHISPPLDPSVPRWSRPPPGCLKINVDSAVANPPVRAAIGVIVRDRYGMIVSGQGIILPGCGDSSMIEASAISIGIAIVYSVHASCLSGYR</sequence>
<comment type="caution">
    <text evidence="1">The sequence shown here is derived from an EMBL/GenBank/DDBJ whole genome shotgun (WGS) entry which is preliminary data.</text>
</comment>
<protein>
    <recommendedName>
        <fullName evidence="3">RNase H type-1 domain-containing protein</fullName>
    </recommendedName>
</protein>
<evidence type="ECO:0000313" key="2">
    <source>
        <dbReference type="Proteomes" id="UP000436088"/>
    </source>
</evidence>
<dbReference type="AlphaFoldDB" id="A0A6A3CRR2"/>
<dbReference type="EMBL" id="VEPZ02000181">
    <property type="protein sequence ID" value="KAE8731883.1"/>
    <property type="molecule type" value="Genomic_DNA"/>
</dbReference>
<evidence type="ECO:0008006" key="3">
    <source>
        <dbReference type="Google" id="ProtNLM"/>
    </source>
</evidence>
<dbReference type="Proteomes" id="UP000436088">
    <property type="component" value="Unassembled WGS sequence"/>
</dbReference>
<name>A0A6A3CRR2_HIBSY</name>
<keyword evidence="2" id="KW-1185">Reference proteome</keyword>